<evidence type="ECO:0000256" key="5">
    <source>
        <dbReference type="ARBA" id="ARBA00022692"/>
    </source>
</evidence>
<keyword evidence="3" id="KW-0813">Transport</keyword>
<feature type="transmembrane region" description="Helical" evidence="8">
    <location>
        <begin position="46"/>
        <end position="63"/>
    </location>
</feature>
<sequence>MNIDFSHAFLTTMFGWLLGGFVNGIVGFGAALVAMPIVAAGLDMQLAVSTCGLVVLSLNVQMAWNYRQHLDSCGIRAMILGGLPGAVSGVLILKNVPESGLKLGLGALLVAYSIWGLSGTQVNKRKLAAPWGMLAGFLSTGLGTAFGFNGPPLAVYLSLRGGTQQQIKAALGAFFIVSGLFIVAAHALAGLYSAQSLTLLAVALPSVSLGAWAGMRVSGRMRDLIFQRILFLMILIMGLNMAVKALGA</sequence>
<keyword evidence="7 8" id="KW-0472">Membrane</keyword>
<dbReference type="PANTHER" id="PTHR30269">
    <property type="entry name" value="TRANSMEMBRANE PROTEIN YFCA"/>
    <property type="match status" value="1"/>
</dbReference>
<keyword evidence="6 8" id="KW-1133">Transmembrane helix</keyword>
<reference evidence="10" key="1">
    <citation type="submission" date="2016-10" db="EMBL/GenBank/DDBJ databases">
        <authorList>
            <person name="Varghese N."/>
            <person name="Submissions S."/>
        </authorList>
    </citation>
    <scope>NUCLEOTIDE SEQUENCE [LARGE SCALE GENOMIC DNA]</scope>
    <source>
        <strain evidence="10">DSM 5918</strain>
    </source>
</reference>
<protein>
    <recommendedName>
        <fullName evidence="8">Probable membrane transporter protein</fullName>
    </recommendedName>
</protein>
<dbReference type="RefSeq" id="WP_245751039.1">
    <property type="nucleotide sequence ID" value="NZ_FORX01000004.1"/>
</dbReference>
<dbReference type="Pfam" id="PF01925">
    <property type="entry name" value="TauE"/>
    <property type="match status" value="1"/>
</dbReference>
<evidence type="ECO:0000256" key="6">
    <source>
        <dbReference type="ARBA" id="ARBA00022989"/>
    </source>
</evidence>
<dbReference type="InterPro" id="IPR052017">
    <property type="entry name" value="TSUP"/>
</dbReference>
<dbReference type="AlphaFoldDB" id="A0A1I3S8X9"/>
<accession>A0A1I3S8X9</accession>
<organism evidence="9 10">
    <name type="scientific">Desulfomicrobium apsheronum</name>
    <dbReference type="NCBI Taxonomy" id="52560"/>
    <lineage>
        <taxon>Bacteria</taxon>
        <taxon>Pseudomonadati</taxon>
        <taxon>Thermodesulfobacteriota</taxon>
        <taxon>Desulfovibrionia</taxon>
        <taxon>Desulfovibrionales</taxon>
        <taxon>Desulfomicrobiaceae</taxon>
        <taxon>Desulfomicrobium</taxon>
    </lineage>
</organism>
<feature type="transmembrane region" description="Helical" evidence="8">
    <location>
        <begin position="169"/>
        <end position="188"/>
    </location>
</feature>
<dbReference type="PANTHER" id="PTHR30269:SF37">
    <property type="entry name" value="MEMBRANE TRANSPORTER PROTEIN"/>
    <property type="match status" value="1"/>
</dbReference>
<feature type="transmembrane region" description="Helical" evidence="8">
    <location>
        <begin position="100"/>
        <end position="117"/>
    </location>
</feature>
<comment type="similarity">
    <text evidence="2 8">Belongs to the 4-toluene sulfonate uptake permease (TSUP) (TC 2.A.102) family.</text>
</comment>
<dbReference type="InterPro" id="IPR002781">
    <property type="entry name" value="TM_pro_TauE-like"/>
</dbReference>
<comment type="subcellular location">
    <subcellularLocation>
        <location evidence="1 8">Cell membrane</location>
        <topology evidence="1 8">Multi-pass membrane protein</topology>
    </subcellularLocation>
</comment>
<evidence type="ECO:0000313" key="10">
    <source>
        <dbReference type="Proteomes" id="UP000198635"/>
    </source>
</evidence>
<keyword evidence="4 8" id="KW-1003">Cell membrane</keyword>
<evidence type="ECO:0000256" key="2">
    <source>
        <dbReference type="ARBA" id="ARBA00009142"/>
    </source>
</evidence>
<feature type="transmembrane region" description="Helical" evidence="8">
    <location>
        <begin position="129"/>
        <end position="148"/>
    </location>
</feature>
<gene>
    <name evidence="9" type="ORF">SAMN04488082_10436</name>
</gene>
<evidence type="ECO:0000313" key="9">
    <source>
        <dbReference type="EMBL" id="SFJ54069.1"/>
    </source>
</evidence>
<feature type="transmembrane region" description="Helical" evidence="8">
    <location>
        <begin position="75"/>
        <end position="93"/>
    </location>
</feature>
<feature type="transmembrane region" description="Helical" evidence="8">
    <location>
        <begin position="225"/>
        <end position="243"/>
    </location>
</feature>
<feature type="transmembrane region" description="Helical" evidence="8">
    <location>
        <begin position="194"/>
        <end position="213"/>
    </location>
</feature>
<keyword evidence="10" id="KW-1185">Reference proteome</keyword>
<dbReference type="EMBL" id="FORX01000004">
    <property type="protein sequence ID" value="SFJ54069.1"/>
    <property type="molecule type" value="Genomic_DNA"/>
</dbReference>
<evidence type="ECO:0000256" key="1">
    <source>
        <dbReference type="ARBA" id="ARBA00004651"/>
    </source>
</evidence>
<proteinExistence type="inferred from homology"/>
<dbReference type="GO" id="GO:0005886">
    <property type="term" value="C:plasma membrane"/>
    <property type="evidence" value="ECO:0007669"/>
    <property type="project" value="UniProtKB-SubCell"/>
</dbReference>
<evidence type="ECO:0000256" key="4">
    <source>
        <dbReference type="ARBA" id="ARBA00022475"/>
    </source>
</evidence>
<evidence type="ECO:0000256" key="7">
    <source>
        <dbReference type="ARBA" id="ARBA00023136"/>
    </source>
</evidence>
<evidence type="ECO:0000256" key="8">
    <source>
        <dbReference type="RuleBase" id="RU363041"/>
    </source>
</evidence>
<dbReference type="Proteomes" id="UP000198635">
    <property type="component" value="Unassembled WGS sequence"/>
</dbReference>
<dbReference type="STRING" id="52560.SAMN04488082_10436"/>
<name>A0A1I3S8X9_9BACT</name>
<evidence type="ECO:0000256" key="3">
    <source>
        <dbReference type="ARBA" id="ARBA00022448"/>
    </source>
</evidence>
<feature type="transmembrane region" description="Helical" evidence="8">
    <location>
        <begin position="13"/>
        <end position="34"/>
    </location>
</feature>
<keyword evidence="5 8" id="KW-0812">Transmembrane</keyword>